<sequence>MSPHSNETGLSTEREYDALKKNLANICITLAGNVEVISQLNDSLFSLECIPEAVHIAVQNTCLSPYDRANKLVYSLLSILKTHSNPGGVFLSFITSLNEVGLTVISDRLSNDQNIPLLIQLHSFDKHEVT</sequence>
<dbReference type="AlphaFoldDB" id="A0A1X7SDF6"/>
<dbReference type="InParanoid" id="A0A1X7SDF6"/>
<accession>A0A1X7SDF6</accession>
<evidence type="ECO:0000313" key="1">
    <source>
        <dbReference type="EnsemblMetazoa" id="Aqu2.1.00090_001"/>
    </source>
</evidence>
<reference evidence="1" key="1">
    <citation type="submission" date="2017-05" db="UniProtKB">
        <authorList>
            <consortium name="EnsemblMetazoa"/>
        </authorList>
    </citation>
    <scope>IDENTIFICATION</scope>
</reference>
<proteinExistence type="predicted"/>
<name>A0A1X7SDF6_AMPQE</name>
<dbReference type="EnsemblMetazoa" id="Aqu2.1.00090_001">
    <property type="protein sequence ID" value="Aqu2.1.00090_001"/>
    <property type="gene ID" value="Aqu2.1.00090"/>
</dbReference>
<organism evidence="1">
    <name type="scientific">Amphimedon queenslandica</name>
    <name type="common">Sponge</name>
    <dbReference type="NCBI Taxonomy" id="400682"/>
    <lineage>
        <taxon>Eukaryota</taxon>
        <taxon>Metazoa</taxon>
        <taxon>Porifera</taxon>
        <taxon>Demospongiae</taxon>
        <taxon>Heteroscleromorpha</taxon>
        <taxon>Haplosclerida</taxon>
        <taxon>Niphatidae</taxon>
        <taxon>Amphimedon</taxon>
    </lineage>
</organism>
<protein>
    <submittedName>
        <fullName evidence="1">Uncharacterized protein</fullName>
    </submittedName>
</protein>